<dbReference type="EMBL" id="JAHLQO010000004">
    <property type="protein sequence ID" value="MBU5669495.1"/>
    <property type="molecule type" value="Genomic_DNA"/>
</dbReference>
<comment type="caution">
    <text evidence="3">The sequence shown here is derived from an EMBL/GenBank/DDBJ whole genome shotgun (WGS) entry which is preliminary data.</text>
</comment>
<protein>
    <submittedName>
        <fullName evidence="3">Phage baseplate upper protein</fullName>
    </submittedName>
</protein>
<evidence type="ECO:0000256" key="1">
    <source>
        <dbReference type="SAM" id="MobiDB-lite"/>
    </source>
</evidence>
<evidence type="ECO:0000313" key="3">
    <source>
        <dbReference type="EMBL" id="MBU5669495.1"/>
    </source>
</evidence>
<dbReference type="Proteomes" id="UP000783742">
    <property type="component" value="Unassembled WGS sequence"/>
</dbReference>
<feature type="domain" description="BppU N-terminal" evidence="2">
    <location>
        <begin position="7"/>
        <end position="116"/>
    </location>
</feature>
<feature type="region of interest" description="Disordered" evidence="1">
    <location>
        <begin position="131"/>
        <end position="153"/>
    </location>
</feature>
<keyword evidence="4" id="KW-1185">Reference proteome</keyword>
<organism evidence="3 4">
    <name type="scientific">Peptoniphilus ovalis</name>
    <dbReference type="NCBI Taxonomy" id="2841503"/>
    <lineage>
        <taxon>Bacteria</taxon>
        <taxon>Bacillati</taxon>
        <taxon>Bacillota</taxon>
        <taxon>Tissierellia</taxon>
        <taxon>Tissierellales</taxon>
        <taxon>Peptoniphilaceae</taxon>
        <taxon>Peptoniphilus</taxon>
    </lineage>
</organism>
<evidence type="ECO:0000313" key="4">
    <source>
        <dbReference type="Proteomes" id="UP000783742"/>
    </source>
</evidence>
<gene>
    <name evidence="3" type="ORF">KQI68_06540</name>
</gene>
<name>A0ABS6FJW6_9FIRM</name>
<evidence type="ECO:0000259" key="2">
    <source>
        <dbReference type="Pfam" id="PF10651"/>
    </source>
</evidence>
<sequence>MEKLFNIKVDVKNNSGVYSGLVQYDNKTSIIYIKLVENLREITIGKHEDIYCLIKRPDKVKIKLPCEVSKDKKVLKVVLTDSVLSVPGICECEIKIINGDTVFTSGDFYLEIRETLASGVCGNIVTNPFLPNIQGPQGPPGPPGRDGKDGKDGKTPIVGIDFFREDDQKKMLEDINIRPIEEGEILKLF</sequence>
<dbReference type="Pfam" id="PF10651">
    <property type="entry name" value="BppU_N"/>
    <property type="match status" value="1"/>
</dbReference>
<reference evidence="3 4" key="1">
    <citation type="submission" date="2021-06" db="EMBL/GenBank/DDBJ databases">
        <authorList>
            <person name="Sun Q."/>
            <person name="Li D."/>
        </authorList>
    </citation>
    <scope>NUCLEOTIDE SEQUENCE [LARGE SCALE GENOMIC DNA]</scope>
    <source>
        <strain evidence="3 4">MSJ-1</strain>
    </source>
</reference>
<accession>A0ABS6FJW6</accession>
<dbReference type="RefSeq" id="WP_216549327.1">
    <property type="nucleotide sequence ID" value="NZ_JAHLQO010000004.1"/>
</dbReference>
<dbReference type="InterPro" id="IPR018913">
    <property type="entry name" value="BppU_N"/>
</dbReference>
<proteinExistence type="predicted"/>